<proteinExistence type="predicted"/>
<evidence type="ECO:0000313" key="3">
    <source>
        <dbReference type="Proteomes" id="UP000094444"/>
    </source>
</evidence>
<organism evidence="2 3">
    <name type="scientific">Diaporthe helianthi</name>
    <dbReference type="NCBI Taxonomy" id="158607"/>
    <lineage>
        <taxon>Eukaryota</taxon>
        <taxon>Fungi</taxon>
        <taxon>Dikarya</taxon>
        <taxon>Ascomycota</taxon>
        <taxon>Pezizomycotina</taxon>
        <taxon>Sordariomycetes</taxon>
        <taxon>Sordariomycetidae</taxon>
        <taxon>Diaporthales</taxon>
        <taxon>Diaporthaceae</taxon>
        <taxon>Diaporthe</taxon>
    </lineage>
</organism>
<comment type="caution">
    <text evidence="2">The sequence shown here is derived from an EMBL/GenBank/DDBJ whole genome shotgun (WGS) entry which is preliminary data.</text>
</comment>
<evidence type="ECO:0000313" key="2">
    <source>
        <dbReference type="EMBL" id="POS71724.1"/>
    </source>
</evidence>
<accession>A0A2P5HN88</accession>
<sequence length="124" mass="13481">MEARIVAAAMQDNLELEYESPSGVDGSDAHLASVGGVPILEVLRLLENDGIEQGASHSGQKQIPAASDPYRPDENETADICVPRTPEFLPKAALEGRQIRDLHGRLATVSDEAPRLRHKQKFSI</sequence>
<reference evidence="2" key="1">
    <citation type="submission" date="2017-09" db="EMBL/GenBank/DDBJ databases">
        <title>Polyketide synthases of a Diaporthe helianthi virulent isolate.</title>
        <authorList>
            <person name="Baroncelli R."/>
        </authorList>
    </citation>
    <scope>NUCLEOTIDE SEQUENCE [LARGE SCALE GENOMIC DNA]</scope>
    <source>
        <strain evidence="2">7/96</strain>
    </source>
</reference>
<name>A0A2P5HN88_DIAHE</name>
<protein>
    <submittedName>
        <fullName evidence="2">Uncharacterized protein</fullName>
    </submittedName>
</protein>
<feature type="region of interest" description="Disordered" evidence="1">
    <location>
        <begin position="51"/>
        <end position="78"/>
    </location>
</feature>
<gene>
    <name evidence="2" type="ORF">DHEL01_v209886</name>
</gene>
<keyword evidence="3" id="KW-1185">Reference proteome</keyword>
<dbReference type="OrthoDB" id="5233542at2759"/>
<dbReference type="EMBL" id="MAVT02001186">
    <property type="protein sequence ID" value="POS71724.1"/>
    <property type="molecule type" value="Genomic_DNA"/>
</dbReference>
<evidence type="ECO:0000256" key="1">
    <source>
        <dbReference type="SAM" id="MobiDB-lite"/>
    </source>
</evidence>
<dbReference type="Proteomes" id="UP000094444">
    <property type="component" value="Unassembled WGS sequence"/>
</dbReference>
<dbReference type="AlphaFoldDB" id="A0A2P5HN88"/>
<dbReference type="InParanoid" id="A0A2P5HN88"/>